<evidence type="ECO:0008006" key="5">
    <source>
        <dbReference type="Google" id="ProtNLM"/>
    </source>
</evidence>
<feature type="non-terminal residue" evidence="3">
    <location>
        <position position="523"/>
    </location>
</feature>
<gene>
    <name evidence="3" type="ORF">DOTSEDRAFT_96319</name>
</gene>
<dbReference type="OMA" id="EWSWKSR"/>
<keyword evidence="4" id="KW-1185">Reference proteome</keyword>
<dbReference type="AlphaFoldDB" id="M2YI91"/>
<sequence>RPLRPPSESRKVPRPRLFTQNSPLLLTAHRTAPRPQLPYLSQPAFRRPQPLSGPSQQIARLLSTENKRFVKEQVWLATKWTAIAWTFLILGGITWYGLNIEMDERSNPTPAEWSFRTRQCLRAARAYSDTRRAEQVGFVDWAKVGSELRRALERLEDASVDGKDLHELKEGGEEVLIPGAGRAGFDISSKSWPWRAGYFEVIMGCATAAEHMDGMVLDKTRGIVFPREVVVGPSNPDPRPAPPYMKAAPKEEDCVPPFAPPETFYIRILTGTGFTTGQKMSAARAYANWLGYKKLHESAEEMYCWAVDIAKGALSPIVDAEDIMDSRSAVLKDGPAAREITPNLLRATTDLAIHHARTGNVSSALPILLSVLRARRTAPVSPFPQPSSSDPSAQPKSDIGTMITNIFTPPKFPPPPPSGDNPLIRASEKPTCEESELMLYIGEILFASSSASSEGLGWTKQAVNIADANMAHPTPAVGLDPAEEKRKCKECLLTGVGNWDAMLKRIEQKGGEQVVETAKGWFG</sequence>
<dbReference type="Proteomes" id="UP000016933">
    <property type="component" value="Unassembled WGS sequence"/>
</dbReference>
<proteinExistence type="predicted"/>
<feature type="region of interest" description="Disordered" evidence="1">
    <location>
        <begin position="379"/>
        <end position="400"/>
    </location>
</feature>
<dbReference type="eggNOG" id="ENOG502RRIM">
    <property type="taxonomic scope" value="Eukaryota"/>
</dbReference>
<reference evidence="3 4" key="2">
    <citation type="journal article" date="2012" name="PLoS Pathog.">
        <title>Diverse lifestyles and strategies of plant pathogenesis encoded in the genomes of eighteen Dothideomycetes fungi.</title>
        <authorList>
            <person name="Ohm R.A."/>
            <person name="Feau N."/>
            <person name="Henrissat B."/>
            <person name="Schoch C.L."/>
            <person name="Horwitz B.A."/>
            <person name="Barry K.W."/>
            <person name="Condon B.J."/>
            <person name="Copeland A.C."/>
            <person name="Dhillon B."/>
            <person name="Glaser F."/>
            <person name="Hesse C.N."/>
            <person name="Kosti I."/>
            <person name="LaButti K."/>
            <person name="Lindquist E.A."/>
            <person name="Lucas S."/>
            <person name="Salamov A.A."/>
            <person name="Bradshaw R.E."/>
            <person name="Ciuffetti L."/>
            <person name="Hamelin R.C."/>
            <person name="Kema G.H.J."/>
            <person name="Lawrence C."/>
            <person name="Scott J.A."/>
            <person name="Spatafora J.W."/>
            <person name="Turgeon B.G."/>
            <person name="de Wit P.J.G.M."/>
            <person name="Zhong S."/>
            <person name="Goodwin S.B."/>
            <person name="Grigoriev I.V."/>
        </authorList>
    </citation>
    <scope>NUCLEOTIDE SEQUENCE [LARGE SCALE GENOMIC DNA]</scope>
    <source>
        <strain evidence="4">NZE10 / CBS 128990</strain>
    </source>
</reference>
<keyword evidence="2" id="KW-0812">Transmembrane</keyword>
<dbReference type="HOGENOM" id="CLU_011673_1_0_1"/>
<feature type="compositionally biased region" description="Low complexity" evidence="1">
    <location>
        <begin position="386"/>
        <end position="398"/>
    </location>
</feature>
<protein>
    <recommendedName>
        <fullName evidence="5">MFS maltose permease</fullName>
    </recommendedName>
</protein>
<dbReference type="EMBL" id="KB446546">
    <property type="protein sequence ID" value="EME38636.1"/>
    <property type="molecule type" value="Genomic_DNA"/>
</dbReference>
<name>M2YI91_DOTSN</name>
<keyword evidence="2" id="KW-0472">Membrane</keyword>
<organism evidence="3 4">
    <name type="scientific">Dothistroma septosporum (strain NZE10 / CBS 128990)</name>
    <name type="common">Red band needle blight fungus</name>
    <name type="synonym">Mycosphaerella pini</name>
    <dbReference type="NCBI Taxonomy" id="675120"/>
    <lineage>
        <taxon>Eukaryota</taxon>
        <taxon>Fungi</taxon>
        <taxon>Dikarya</taxon>
        <taxon>Ascomycota</taxon>
        <taxon>Pezizomycotina</taxon>
        <taxon>Dothideomycetes</taxon>
        <taxon>Dothideomycetidae</taxon>
        <taxon>Mycosphaerellales</taxon>
        <taxon>Mycosphaerellaceae</taxon>
        <taxon>Dothistroma</taxon>
    </lineage>
</organism>
<dbReference type="OrthoDB" id="5408102at2759"/>
<accession>M2YI91</accession>
<dbReference type="STRING" id="675120.M2YI91"/>
<reference evidence="4" key="1">
    <citation type="journal article" date="2012" name="PLoS Genet.">
        <title>The genomes of the fungal plant pathogens Cladosporium fulvum and Dothistroma septosporum reveal adaptation to different hosts and lifestyles but also signatures of common ancestry.</title>
        <authorList>
            <person name="de Wit P.J.G.M."/>
            <person name="van der Burgt A."/>
            <person name="Oekmen B."/>
            <person name="Stergiopoulos I."/>
            <person name="Abd-Elsalam K.A."/>
            <person name="Aerts A.L."/>
            <person name="Bahkali A.H."/>
            <person name="Beenen H.G."/>
            <person name="Chettri P."/>
            <person name="Cox M.P."/>
            <person name="Datema E."/>
            <person name="de Vries R.P."/>
            <person name="Dhillon B."/>
            <person name="Ganley A.R."/>
            <person name="Griffiths S.A."/>
            <person name="Guo Y."/>
            <person name="Hamelin R.C."/>
            <person name="Henrissat B."/>
            <person name="Kabir M.S."/>
            <person name="Jashni M.K."/>
            <person name="Kema G."/>
            <person name="Klaubauf S."/>
            <person name="Lapidus A."/>
            <person name="Levasseur A."/>
            <person name="Lindquist E."/>
            <person name="Mehrabi R."/>
            <person name="Ohm R.A."/>
            <person name="Owen T.J."/>
            <person name="Salamov A."/>
            <person name="Schwelm A."/>
            <person name="Schijlen E."/>
            <person name="Sun H."/>
            <person name="van den Burg H.A."/>
            <person name="van Ham R.C.H.J."/>
            <person name="Zhang S."/>
            <person name="Goodwin S.B."/>
            <person name="Grigoriev I.V."/>
            <person name="Collemare J."/>
            <person name="Bradshaw R.E."/>
        </authorList>
    </citation>
    <scope>NUCLEOTIDE SEQUENCE [LARGE SCALE GENOMIC DNA]</scope>
    <source>
        <strain evidence="4">NZE10 / CBS 128990</strain>
    </source>
</reference>
<feature type="transmembrane region" description="Helical" evidence="2">
    <location>
        <begin position="76"/>
        <end position="98"/>
    </location>
</feature>
<evidence type="ECO:0000313" key="3">
    <source>
        <dbReference type="EMBL" id="EME38636.1"/>
    </source>
</evidence>
<keyword evidence="2" id="KW-1133">Transmembrane helix</keyword>
<evidence type="ECO:0000313" key="4">
    <source>
        <dbReference type="Proteomes" id="UP000016933"/>
    </source>
</evidence>
<feature type="non-terminal residue" evidence="3">
    <location>
        <position position="1"/>
    </location>
</feature>
<evidence type="ECO:0000256" key="1">
    <source>
        <dbReference type="SAM" id="MobiDB-lite"/>
    </source>
</evidence>
<evidence type="ECO:0000256" key="2">
    <source>
        <dbReference type="SAM" id="Phobius"/>
    </source>
</evidence>